<comment type="caution">
    <text evidence="1">The sequence shown here is derived from an EMBL/GenBank/DDBJ whole genome shotgun (WGS) entry which is preliminary data.</text>
</comment>
<dbReference type="AlphaFoldDB" id="A0AAD9MRK7"/>
<dbReference type="EMBL" id="JAODUO010005212">
    <property type="protein sequence ID" value="KAK2141548.1"/>
    <property type="molecule type" value="Genomic_DNA"/>
</dbReference>
<dbReference type="Proteomes" id="UP001209878">
    <property type="component" value="Unassembled WGS sequence"/>
</dbReference>
<keyword evidence="2" id="KW-1185">Reference proteome</keyword>
<evidence type="ECO:0000313" key="2">
    <source>
        <dbReference type="Proteomes" id="UP001209878"/>
    </source>
</evidence>
<dbReference type="InterPro" id="IPR021109">
    <property type="entry name" value="Peptidase_aspartic_dom_sf"/>
</dbReference>
<dbReference type="Gene3D" id="2.40.70.10">
    <property type="entry name" value="Acid Proteases"/>
    <property type="match status" value="1"/>
</dbReference>
<name>A0AAD9MRK7_RIDPI</name>
<gene>
    <name evidence="1" type="ORF">NP493_5213g00000</name>
</gene>
<accession>A0AAD9MRK7</accession>
<reference evidence="1" key="1">
    <citation type="journal article" date="2023" name="Mol. Biol. Evol.">
        <title>Third-Generation Sequencing Reveals the Adaptive Role of the Epigenome in Three Deep-Sea Polychaetes.</title>
        <authorList>
            <person name="Perez M."/>
            <person name="Aroh O."/>
            <person name="Sun Y."/>
            <person name="Lan Y."/>
            <person name="Juniper S.K."/>
            <person name="Young C.R."/>
            <person name="Angers B."/>
            <person name="Qian P.Y."/>
        </authorList>
    </citation>
    <scope>NUCLEOTIDE SEQUENCE</scope>
    <source>
        <strain evidence="1">R07B-5</strain>
    </source>
</reference>
<sequence length="140" mass="15515">MWGRQDVPYDGDTPENVVSDTTTCFVERDTASCRISVVQSSVLYTFYRHHPMAITLDIGATTNMIRASTARMYNLPITPSSQIARQADGMTQLDVIGEIHCNVTRGSLSFQLDTLVVKQLAVDILARHPFLADNGVAVRR</sequence>
<proteinExistence type="predicted"/>
<protein>
    <submittedName>
        <fullName evidence="1">Uncharacterized protein</fullName>
    </submittedName>
</protein>
<evidence type="ECO:0000313" key="1">
    <source>
        <dbReference type="EMBL" id="KAK2141548.1"/>
    </source>
</evidence>
<organism evidence="1 2">
    <name type="scientific">Ridgeia piscesae</name>
    <name type="common">Tubeworm</name>
    <dbReference type="NCBI Taxonomy" id="27915"/>
    <lineage>
        <taxon>Eukaryota</taxon>
        <taxon>Metazoa</taxon>
        <taxon>Spiralia</taxon>
        <taxon>Lophotrochozoa</taxon>
        <taxon>Annelida</taxon>
        <taxon>Polychaeta</taxon>
        <taxon>Sedentaria</taxon>
        <taxon>Canalipalpata</taxon>
        <taxon>Sabellida</taxon>
        <taxon>Siboglinidae</taxon>
        <taxon>Ridgeia</taxon>
    </lineage>
</organism>